<dbReference type="PANTHER" id="PTHR30036:SF7">
    <property type="entry name" value="ABC TRANSPORTER PERIPLASMIC-BINDING PROTEIN YPHF"/>
    <property type="match status" value="1"/>
</dbReference>
<keyword evidence="5" id="KW-1185">Reference proteome</keyword>
<evidence type="ECO:0000313" key="5">
    <source>
        <dbReference type="Proteomes" id="UP000634139"/>
    </source>
</evidence>
<proteinExistence type="inferred from homology"/>
<sequence>MTISERFVIVPKIAHPWSDEVRLGADRQADLLAAYGKRTIAIDYRPPDKAEANIQEAILAGLLDELPTGVAVDPVATPEALPTLLQLRAAGVPVVLFDCPEAHSGLCSIGNDFVRQGAIAAEKLIEIIGGTGKVAIMQGVPDAPNHHERFEAQCRVLRDHPGITIVDGGTDHDSIALAEQAAIRTLSDHADLRGYLCCDAAGPIGIANALRLSGRWTSVACVAMDGIRPILEAIRDGVIRASSATKPRMQGAMIVQMLWLAGRGVQLPCQIDTGIDVITPVNVAQFLAEC</sequence>
<evidence type="ECO:0000256" key="2">
    <source>
        <dbReference type="ARBA" id="ARBA00007639"/>
    </source>
</evidence>
<dbReference type="GO" id="GO:0030246">
    <property type="term" value="F:carbohydrate binding"/>
    <property type="evidence" value="ECO:0007669"/>
    <property type="project" value="TreeGrafter"/>
</dbReference>
<dbReference type="GO" id="GO:0042597">
    <property type="term" value="C:periplasmic space"/>
    <property type="evidence" value="ECO:0007669"/>
    <property type="project" value="UniProtKB-SubCell"/>
</dbReference>
<dbReference type="Pfam" id="PF13407">
    <property type="entry name" value="Peripla_BP_4"/>
    <property type="match status" value="1"/>
</dbReference>
<comment type="subcellular location">
    <subcellularLocation>
        <location evidence="1">Periplasm</location>
    </subcellularLocation>
</comment>
<evidence type="ECO:0000256" key="1">
    <source>
        <dbReference type="ARBA" id="ARBA00004418"/>
    </source>
</evidence>
<organism evidence="4 5">
    <name type="scientific">Novosphingobium arvoryzae</name>
    <dbReference type="NCBI Taxonomy" id="1256514"/>
    <lineage>
        <taxon>Bacteria</taxon>
        <taxon>Pseudomonadati</taxon>
        <taxon>Pseudomonadota</taxon>
        <taxon>Alphaproteobacteria</taxon>
        <taxon>Sphingomonadales</taxon>
        <taxon>Sphingomonadaceae</taxon>
        <taxon>Novosphingobium</taxon>
    </lineage>
</organism>
<reference evidence="4" key="1">
    <citation type="journal article" date="2014" name="Int. J. Syst. Evol. Microbiol.">
        <title>Complete genome sequence of Corynebacterium casei LMG S-19264T (=DSM 44701T), isolated from a smear-ripened cheese.</title>
        <authorList>
            <consortium name="US DOE Joint Genome Institute (JGI-PGF)"/>
            <person name="Walter F."/>
            <person name="Albersmeier A."/>
            <person name="Kalinowski J."/>
            <person name="Ruckert C."/>
        </authorList>
    </citation>
    <scope>NUCLEOTIDE SEQUENCE</scope>
    <source>
        <strain evidence="4">KCTC 32422</strain>
    </source>
</reference>
<accession>A0A918RAF0</accession>
<dbReference type="InterPro" id="IPR028082">
    <property type="entry name" value="Peripla_BP_I"/>
</dbReference>
<gene>
    <name evidence="4" type="ORF">GCM10011617_03910</name>
</gene>
<protein>
    <submittedName>
        <fullName evidence="4">Ribose ABC transporter substrate-binding protein</fullName>
    </submittedName>
</protein>
<dbReference type="RefSeq" id="WP_189538726.1">
    <property type="nucleotide sequence ID" value="NZ_BMZD01000001.1"/>
</dbReference>
<comment type="caution">
    <text evidence="4">The sequence shown here is derived from an EMBL/GenBank/DDBJ whole genome shotgun (WGS) entry which is preliminary data.</text>
</comment>
<evidence type="ECO:0000313" key="4">
    <source>
        <dbReference type="EMBL" id="GGZ88284.1"/>
    </source>
</evidence>
<name>A0A918RAF0_9SPHN</name>
<dbReference type="SUPFAM" id="SSF53822">
    <property type="entry name" value="Periplasmic binding protein-like I"/>
    <property type="match status" value="1"/>
</dbReference>
<dbReference type="Gene3D" id="3.40.50.2300">
    <property type="match status" value="2"/>
</dbReference>
<dbReference type="Proteomes" id="UP000634139">
    <property type="component" value="Unassembled WGS sequence"/>
</dbReference>
<comment type="similarity">
    <text evidence="2">Belongs to the bacterial solute-binding protein 2 family.</text>
</comment>
<feature type="domain" description="Periplasmic binding protein" evidence="3">
    <location>
        <begin position="8"/>
        <end position="261"/>
    </location>
</feature>
<dbReference type="PANTHER" id="PTHR30036">
    <property type="entry name" value="D-XYLOSE-BINDING PERIPLASMIC PROTEIN"/>
    <property type="match status" value="1"/>
</dbReference>
<evidence type="ECO:0000259" key="3">
    <source>
        <dbReference type="Pfam" id="PF13407"/>
    </source>
</evidence>
<dbReference type="InterPro" id="IPR050555">
    <property type="entry name" value="Bact_Solute-Bind_Prot2"/>
</dbReference>
<dbReference type="AlphaFoldDB" id="A0A918RAF0"/>
<reference evidence="4" key="2">
    <citation type="submission" date="2020-09" db="EMBL/GenBank/DDBJ databases">
        <authorList>
            <person name="Sun Q."/>
            <person name="Kim S."/>
        </authorList>
    </citation>
    <scope>NUCLEOTIDE SEQUENCE</scope>
    <source>
        <strain evidence="4">KCTC 32422</strain>
    </source>
</reference>
<dbReference type="EMBL" id="BMZD01000001">
    <property type="protein sequence ID" value="GGZ88284.1"/>
    <property type="molecule type" value="Genomic_DNA"/>
</dbReference>
<dbReference type="InterPro" id="IPR025997">
    <property type="entry name" value="SBP_2_dom"/>
</dbReference>